<keyword evidence="3" id="KW-1185">Reference proteome</keyword>
<dbReference type="AlphaFoldDB" id="A0A9P6LI75"/>
<evidence type="ECO:0000256" key="1">
    <source>
        <dbReference type="SAM" id="SignalP"/>
    </source>
</evidence>
<dbReference type="GeneID" id="62164090"/>
<dbReference type="RefSeq" id="XP_038743779.1">
    <property type="nucleotide sequence ID" value="XM_038891016.1"/>
</dbReference>
<keyword evidence="1" id="KW-0732">Signal</keyword>
<reference evidence="2" key="1">
    <citation type="submission" date="2020-03" db="EMBL/GenBank/DDBJ databases">
        <authorList>
            <person name="He L."/>
        </authorList>
    </citation>
    <scope>NUCLEOTIDE SEQUENCE</scope>
    <source>
        <strain evidence="2">CkLH20</strain>
    </source>
</reference>
<organism evidence="2 3">
    <name type="scientific">Colletotrichum karsti</name>
    <dbReference type="NCBI Taxonomy" id="1095194"/>
    <lineage>
        <taxon>Eukaryota</taxon>
        <taxon>Fungi</taxon>
        <taxon>Dikarya</taxon>
        <taxon>Ascomycota</taxon>
        <taxon>Pezizomycotina</taxon>
        <taxon>Sordariomycetes</taxon>
        <taxon>Hypocreomycetidae</taxon>
        <taxon>Glomerellales</taxon>
        <taxon>Glomerellaceae</taxon>
        <taxon>Colletotrichum</taxon>
        <taxon>Colletotrichum boninense species complex</taxon>
    </lineage>
</organism>
<dbReference type="EMBL" id="JAATWM020000027">
    <property type="protein sequence ID" value="KAF9874318.1"/>
    <property type="molecule type" value="Genomic_DNA"/>
</dbReference>
<gene>
    <name evidence="2" type="ORF">CkaCkLH20_08301</name>
</gene>
<dbReference type="OrthoDB" id="5101370at2759"/>
<evidence type="ECO:0000313" key="2">
    <source>
        <dbReference type="EMBL" id="KAF9874318.1"/>
    </source>
</evidence>
<reference evidence="2" key="2">
    <citation type="submission" date="2020-11" db="EMBL/GenBank/DDBJ databases">
        <title>Whole genome sequencing of Colletotrichum sp.</title>
        <authorList>
            <person name="Li H."/>
        </authorList>
    </citation>
    <scope>NUCLEOTIDE SEQUENCE</scope>
    <source>
        <strain evidence="2">CkLH20</strain>
    </source>
</reference>
<protein>
    <submittedName>
        <fullName evidence="2">Uncharacterized protein</fullName>
    </submittedName>
</protein>
<name>A0A9P6LI75_9PEZI</name>
<feature type="signal peptide" evidence="1">
    <location>
        <begin position="1"/>
        <end position="20"/>
    </location>
</feature>
<evidence type="ECO:0000313" key="3">
    <source>
        <dbReference type="Proteomes" id="UP000781932"/>
    </source>
</evidence>
<comment type="caution">
    <text evidence="2">The sequence shown here is derived from an EMBL/GenBank/DDBJ whole genome shotgun (WGS) entry which is preliminary data.</text>
</comment>
<feature type="chain" id="PRO_5040268099" evidence="1">
    <location>
        <begin position="21"/>
        <end position="267"/>
    </location>
</feature>
<proteinExistence type="predicted"/>
<dbReference type="Proteomes" id="UP000781932">
    <property type="component" value="Unassembled WGS sequence"/>
</dbReference>
<accession>A0A9P6LI75</accession>
<sequence>MAPQNMLTTFLLALAAGASAGRVQHRQADCSRTATLDTLTVTSVEPISIYILPQQMAAAAPTGTNDDSFTAVYTTVFPTFCPECAQGLRPETYTITQTCSGSITQCHGYGDELPPGFTTTQAVCTDCPTPITAVLTVPQVTDVVVTVTLEQVVTEPGLTTTRYVTRTSTCNNGPCLPDITAAALPDDVLTVNGGTIVLPVTVTQTRVDKVTATEKQTETATATVTNTADINEFAPGNFNSGAGHMISSNKPLAFAFSALALIFLVSA</sequence>